<sequence>MSDDRPPVPRYGEYADPETMRAATGAPVPPAHATPVAPVTPARAPRTTDVVITSVLLTLGLLVTLFTLVSLPALPQSMHQVAEVYGVEDYEAGPGVGAVQWVVGVSHVVLFLAAVAIAVPLLARRRLAFWVPLSAGIIAALIYWGAHMALFFSDERLLDALTRV</sequence>
<feature type="transmembrane region" description="Helical" evidence="2">
    <location>
        <begin position="129"/>
        <end position="152"/>
    </location>
</feature>
<dbReference type="Pfam" id="PF19779">
    <property type="entry name" value="DUF6264"/>
    <property type="match status" value="1"/>
</dbReference>
<gene>
    <name evidence="3" type="ORF">CLV46_2047</name>
</gene>
<name>A0A2M9CKP4_9MICO</name>
<feature type="transmembrane region" description="Helical" evidence="2">
    <location>
        <begin position="98"/>
        <end position="122"/>
    </location>
</feature>
<evidence type="ECO:0000256" key="2">
    <source>
        <dbReference type="SAM" id="Phobius"/>
    </source>
</evidence>
<feature type="transmembrane region" description="Helical" evidence="2">
    <location>
        <begin position="50"/>
        <end position="71"/>
    </location>
</feature>
<dbReference type="AlphaFoldDB" id="A0A2M9CKP4"/>
<evidence type="ECO:0000313" key="3">
    <source>
        <dbReference type="EMBL" id="PJJ72475.1"/>
    </source>
</evidence>
<keyword evidence="4" id="KW-1185">Reference proteome</keyword>
<evidence type="ECO:0000256" key="1">
    <source>
        <dbReference type="SAM" id="MobiDB-lite"/>
    </source>
</evidence>
<organism evidence="3 4">
    <name type="scientific">Diaminobutyricimonas aerilata</name>
    <dbReference type="NCBI Taxonomy" id="1162967"/>
    <lineage>
        <taxon>Bacteria</taxon>
        <taxon>Bacillati</taxon>
        <taxon>Actinomycetota</taxon>
        <taxon>Actinomycetes</taxon>
        <taxon>Micrococcales</taxon>
        <taxon>Microbacteriaceae</taxon>
        <taxon>Diaminobutyricimonas</taxon>
    </lineage>
</organism>
<dbReference type="InterPro" id="IPR046231">
    <property type="entry name" value="DUF6264"/>
</dbReference>
<dbReference type="RefSeq" id="WP_100364660.1">
    <property type="nucleotide sequence ID" value="NZ_PGFF01000001.1"/>
</dbReference>
<keyword evidence="2" id="KW-0812">Transmembrane</keyword>
<reference evidence="3 4" key="1">
    <citation type="submission" date="2017-11" db="EMBL/GenBank/DDBJ databases">
        <title>Genomic Encyclopedia of Archaeal and Bacterial Type Strains, Phase II (KMG-II): From Individual Species to Whole Genera.</title>
        <authorList>
            <person name="Goeker M."/>
        </authorList>
    </citation>
    <scope>NUCLEOTIDE SEQUENCE [LARGE SCALE GENOMIC DNA]</scope>
    <source>
        <strain evidence="3 4">DSM 27393</strain>
    </source>
</reference>
<accession>A0A2M9CKP4</accession>
<feature type="region of interest" description="Disordered" evidence="1">
    <location>
        <begin position="1"/>
        <end position="41"/>
    </location>
</feature>
<proteinExistence type="predicted"/>
<dbReference type="EMBL" id="PGFF01000001">
    <property type="protein sequence ID" value="PJJ72475.1"/>
    <property type="molecule type" value="Genomic_DNA"/>
</dbReference>
<keyword evidence="2" id="KW-0472">Membrane</keyword>
<dbReference type="Proteomes" id="UP000228758">
    <property type="component" value="Unassembled WGS sequence"/>
</dbReference>
<protein>
    <submittedName>
        <fullName evidence="3">Uncharacterized protein</fullName>
    </submittedName>
</protein>
<evidence type="ECO:0000313" key="4">
    <source>
        <dbReference type="Proteomes" id="UP000228758"/>
    </source>
</evidence>
<comment type="caution">
    <text evidence="3">The sequence shown here is derived from an EMBL/GenBank/DDBJ whole genome shotgun (WGS) entry which is preliminary data.</text>
</comment>
<keyword evidence="2" id="KW-1133">Transmembrane helix</keyword>